<accession>A0A4Q9VGD5</accession>
<feature type="region of interest" description="Disordered" evidence="6">
    <location>
        <begin position="199"/>
        <end position="227"/>
    </location>
</feature>
<dbReference type="GO" id="GO:0005886">
    <property type="term" value="C:plasma membrane"/>
    <property type="evidence" value="ECO:0007669"/>
    <property type="project" value="TreeGrafter"/>
</dbReference>
<comment type="subcellular location">
    <subcellularLocation>
        <location evidence="1">Membrane</location>
        <topology evidence="1">Multi-pass membrane protein</topology>
    </subcellularLocation>
</comment>
<evidence type="ECO:0000256" key="6">
    <source>
        <dbReference type="SAM" id="MobiDB-lite"/>
    </source>
</evidence>
<keyword evidence="4 7" id="KW-1133">Transmembrane helix</keyword>
<dbReference type="CDD" id="cd16914">
    <property type="entry name" value="EcfT"/>
    <property type="match status" value="1"/>
</dbReference>
<feature type="transmembrane region" description="Helical" evidence="7">
    <location>
        <begin position="66"/>
        <end position="84"/>
    </location>
</feature>
<evidence type="ECO:0000256" key="5">
    <source>
        <dbReference type="ARBA" id="ARBA00023136"/>
    </source>
</evidence>
<dbReference type="Proteomes" id="UP000292781">
    <property type="component" value="Unassembled WGS sequence"/>
</dbReference>
<reference evidence="8 9" key="1">
    <citation type="submission" date="2019-02" db="EMBL/GenBank/DDBJ databases">
        <title>Siculibacillus lacustris gen. nov., sp. nov., a new rosette-forming bacterium isolated from a freshwater crater lake (Lake St. Ana, Romania).</title>
        <authorList>
            <person name="Felfoldi T."/>
            <person name="Marton Z."/>
            <person name="Szabo A."/>
            <person name="Mentes A."/>
            <person name="Boka K."/>
            <person name="Marialigeti K."/>
            <person name="Mathe I."/>
            <person name="Koncz M."/>
            <person name="Schumann P."/>
            <person name="Toth E."/>
        </authorList>
    </citation>
    <scope>NUCLEOTIDE SEQUENCE [LARGE SCALE GENOMIC DNA]</scope>
    <source>
        <strain evidence="8 9">SA-279</strain>
    </source>
</reference>
<dbReference type="OrthoDB" id="5868344at2"/>
<evidence type="ECO:0000256" key="1">
    <source>
        <dbReference type="ARBA" id="ARBA00004141"/>
    </source>
</evidence>
<organism evidence="8 9">
    <name type="scientific">Siculibacillus lacustris</name>
    <dbReference type="NCBI Taxonomy" id="1549641"/>
    <lineage>
        <taxon>Bacteria</taxon>
        <taxon>Pseudomonadati</taxon>
        <taxon>Pseudomonadota</taxon>
        <taxon>Alphaproteobacteria</taxon>
        <taxon>Hyphomicrobiales</taxon>
        <taxon>Ancalomicrobiaceae</taxon>
        <taxon>Siculibacillus</taxon>
    </lineage>
</organism>
<dbReference type="AlphaFoldDB" id="A0A4Q9VGD5"/>
<evidence type="ECO:0000256" key="2">
    <source>
        <dbReference type="ARBA" id="ARBA00008564"/>
    </source>
</evidence>
<protein>
    <submittedName>
        <fullName evidence="8">Energy-coupling factor transporter transmembrane protein EcfT</fullName>
    </submittedName>
</protein>
<keyword evidence="3 7" id="KW-0812">Transmembrane</keyword>
<dbReference type="Pfam" id="PF02361">
    <property type="entry name" value="CbiQ"/>
    <property type="match status" value="1"/>
</dbReference>
<dbReference type="PANTHER" id="PTHR33514">
    <property type="entry name" value="PROTEIN ABCI12, CHLOROPLASTIC"/>
    <property type="match status" value="1"/>
</dbReference>
<proteinExistence type="inferred from homology"/>
<evidence type="ECO:0000313" key="8">
    <source>
        <dbReference type="EMBL" id="TBW34070.1"/>
    </source>
</evidence>
<evidence type="ECO:0000256" key="7">
    <source>
        <dbReference type="SAM" id="Phobius"/>
    </source>
</evidence>
<sequence>MIGGIGADGASPLHRLPAGSKLAGLAVIATALFFVDVPAVLAIAAVIGGAAMLSTGRAPARLARDLALPGLAVVLVGLADVLLVDAATALVAVLRLAALLFFAQAVTLTTSTGELADTLERALVPFDRLGLLDAPRVALTLTLAIRFVPLIGAEIAAIREAQAVRGLAGHPVALAVPLIVRILVRAEEIADAIDARGFPPPRGPGILADRAAPSPAVPSEDLPHDHP</sequence>
<keyword evidence="9" id="KW-1185">Reference proteome</keyword>
<evidence type="ECO:0000256" key="4">
    <source>
        <dbReference type="ARBA" id="ARBA00022989"/>
    </source>
</evidence>
<gene>
    <name evidence="8" type="ORF">EYW49_18920</name>
</gene>
<dbReference type="EMBL" id="SJFN01000036">
    <property type="protein sequence ID" value="TBW34070.1"/>
    <property type="molecule type" value="Genomic_DNA"/>
</dbReference>
<dbReference type="PANTHER" id="PTHR33514:SF13">
    <property type="entry name" value="PROTEIN ABCI12, CHLOROPLASTIC"/>
    <property type="match status" value="1"/>
</dbReference>
<evidence type="ECO:0000313" key="9">
    <source>
        <dbReference type="Proteomes" id="UP000292781"/>
    </source>
</evidence>
<dbReference type="RefSeq" id="WP_131311194.1">
    <property type="nucleotide sequence ID" value="NZ_SJFN01000036.1"/>
</dbReference>
<keyword evidence="5 7" id="KW-0472">Membrane</keyword>
<feature type="transmembrane region" description="Helical" evidence="7">
    <location>
        <begin position="22"/>
        <end position="54"/>
    </location>
</feature>
<dbReference type="InterPro" id="IPR003339">
    <property type="entry name" value="ABC/ECF_trnsptr_transmembrane"/>
</dbReference>
<comment type="similarity">
    <text evidence="2">Belongs to the CbiQ family.</text>
</comment>
<name>A0A4Q9VGD5_9HYPH</name>
<evidence type="ECO:0000256" key="3">
    <source>
        <dbReference type="ARBA" id="ARBA00022692"/>
    </source>
</evidence>
<comment type="caution">
    <text evidence="8">The sequence shown here is derived from an EMBL/GenBank/DDBJ whole genome shotgun (WGS) entry which is preliminary data.</text>
</comment>